<keyword evidence="2" id="KW-0614">Plasmid</keyword>
<evidence type="ECO:0000259" key="1">
    <source>
        <dbReference type="PROSITE" id="PS51819"/>
    </source>
</evidence>
<dbReference type="Gene3D" id="3.10.180.10">
    <property type="entry name" value="2,3-Dihydroxybiphenyl 1,2-Dioxygenase, domain 1"/>
    <property type="match status" value="1"/>
</dbReference>
<dbReference type="InterPro" id="IPR037523">
    <property type="entry name" value="VOC_core"/>
</dbReference>
<dbReference type="Pfam" id="PF00903">
    <property type="entry name" value="Glyoxalase"/>
    <property type="match status" value="1"/>
</dbReference>
<dbReference type="Proteomes" id="UP001064971">
    <property type="component" value="Plasmid pDAETH-1"/>
</dbReference>
<dbReference type="InterPro" id="IPR050383">
    <property type="entry name" value="GlyoxalaseI/FosfomycinResist"/>
</dbReference>
<proteinExistence type="predicted"/>
<dbReference type="SUPFAM" id="SSF54593">
    <property type="entry name" value="Glyoxalase/Bleomycin resistance protein/Dihydroxybiphenyl dioxygenase"/>
    <property type="match status" value="1"/>
</dbReference>
<evidence type="ECO:0000313" key="2">
    <source>
        <dbReference type="EMBL" id="BDP43864.1"/>
    </source>
</evidence>
<name>A0ABM8AJ82_9DEIO</name>
<feature type="domain" description="VOC" evidence="1">
    <location>
        <begin position="2"/>
        <end position="126"/>
    </location>
</feature>
<evidence type="ECO:0000313" key="3">
    <source>
        <dbReference type="Proteomes" id="UP001064971"/>
    </source>
</evidence>
<dbReference type="EMBL" id="AP026561">
    <property type="protein sequence ID" value="BDP43864.1"/>
    <property type="molecule type" value="Genomic_DNA"/>
</dbReference>
<dbReference type="PROSITE" id="PS51819">
    <property type="entry name" value="VOC"/>
    <property type="match status" value="1"/>
</dbReference>
<dbReference type="CDD" id="cd07264">
    <property type="entry name" value="VOC_like"/>
    <property type="match status" value="1"/>
</dbReference>
<keyword evidence="3" id="KW-1185">Reference proteome</keyword>
<dbReference type="PANTHER" id="PTHR21366:SF22">
    <property type="entry name" value="VOC DOMAIN-CONTAINING PROTEIN"/>
    <property type="match status" value="1"/>
</dbReference>
<geneLocation type="plasmid" evidence="2 3">
    <name>pDAETH-1</name>
</geneLocation>
<protein>
    <recommendedName>
        <fullName evidence="1">VOC domain-containing protein</fullName>
    </recommendedName>
</protein>
<reference evidence="2" key="1">
    <citation type="submission" date="2022-07" db="EMBL/GenBank/DDBJ databases">
        <title>Complete Genome Sequence of the Radioresistant Bacterium Deinococcus aetherius ST0316, Isolated from the Air Dust collected in Lower Stratosphere above Japan.</title>
        <authorList>
            <person name="Satoh K."/>
            <person name="Hagiwara K."/>
            <person name="Katsumata K."/>
            <person name="Kubo A."/>
            <person name="Yokobori S."/>
            <person name="Yamagishi A."/>
            <person name="Oono Y."/>
            <person name="Narumi I."/>
        </authorList>
    </citation>
    <scope>NUCLEOTIDE SEQUENCE</scope>
    <source>
        <strain evidence="2">ST0316</strain>
        <plasmid evidence="2">pDAETH-1</plasmid>
    </source>
</reference>
<accession>A0ABM8AJ82</accession>
<dbReference type="InterPro" id="IPR004360">
    <property type="entry name" value="Glyas_Fos-R_dOase_dom"/>
</dbReference>
<gene>
    <name evidence="2" type="ORF">DAETH_38330</name>
</gene>
<organism evidence="2 3">
    <name type="scientific">Deinococcus aetherius</name>
    <dbReference type="NCBI Taxonomy" id="200252"/>
    <lineage>
        <taxon>Bacteria</taxon>
        <taxon>Thermotogati</taxon>
        <taxon>Deinococcota</taxon>
        <taxon>Deinococci</taxon>
        <taxon>Deinococcales</taxon>
        <taxon>Deinococcaceae</taxon>
        <taxon>Deinococcus</taxon>
    </lineage>
</organism>
<dbReference type="PANTHER" id="PTHR21366">
    <property type="entry name" value="GLYOXALASE FAMILY PROTEIN"/>
    <property type="match status" value="1"/>
</dbReference>
<sequence>MDLGYVIVYVPDVVAAVEFYERAFGLRRRFVDGGGQYAELDTGRTRLAFASPAMAENLNLAVRVQRPDQAAAGTELVFVTPEVASAFERAVAAGAVPVRAPAEMPWGQTVSYVRDRHGALIELCTPVAEDT</sequence>
<dbReference type="InterPro" id="IPR029068">
    <property type="entry name" value="Glyas_Bleomycin-R_OHBP_Dase"/>
</dbReference>
<dbReference type="RefSeq" id="WP_264777705.1">
    <property type="nucleotide sequence ID" value="NZ_AP026561.1"/>
</dbReference>